<dbReference type="PANTHER" id="PTHR45864">
    <property type="entry name" value="SLINGSHOT PROTEIN PHOSPHATASE HOMOLOG"/>
    <property type="match status" value="1"/>
</dbReference>
<gene>
    <name evidence="7" type="ORF">LTLLF_147700</name>
</gene>
<dbReference type="GO" id="GO:0030837">
    <property type="term" value="P:negative regulation of actin filament polymerization"/>
    <property type="evidence" value="ECO:0007669"/>
    <property type="project" value="InterPro"/>
</dbReference>
<proteinExistence type="predicted"/>
<evidence type="ECO:0000256" key="4">
    <source>
        <dbReference type="ARBA" id="ARBA00048336"/>
    </source>
</evidence>
<evidence type="ECO:0000313" key="8">
    <source>
        <dbReference type="Proteomes" id="UP000710432"/>
    </source>
</evidence>
<feature type="domain" description="DEK-C" evidence="6">
    <location>
        <begin position="324"/>
        <end position="379"/>
    </location>
</feature>
<sequence length="409" mass="46478">MGEGCWRRPSAQTPRRSPGLQRLPRSSPADSAQRSGTSVSGPGYFSVGPRCGAVLRQIIQEEDSSTPALFSQRTVMYFTYCQFNPLPYIILVREPFLDYAFLSLLASEPLVCISESFLTVKGAALFLPRGNGSSTPRISHRRNKHAGDLQQHLQAMFLLLRPEDNIRLAVRLESTYQNRTRYMVVVSTNGRQDTEESIVLGMDFSSNDSSTCTMGLVLPLWSDTLIHLDGDGGFSVSTDNRVHIFKPVSVQAMWSALQSLHKACEVARMHNYYPGSLFLTWVSYYESHINSDQSSVNEWNAMQDVQSHRPDSPALFTDIPTERERTERLIKTKLREIMMQKDLENITSKEIRTELEMQMVCNLREFKEFIDNEMIVILGQMDSPTQIFEHVFLGSEWNASNLEDLQNRG</sequence>
<dbReference type="EC" id="3.1.3.16" evidence="2"/>
<feature type="region of interest" description="Disordered" evidence="5">
    <location>
        <begin position="1"/>
        <end position="44"/>
    </location>
</feature>
<comment type="caution">
    <text evidence="7">The sequence shown here is derived from an EMBL/GenBank/DDBJ whole genome shotgun (WGS) entry which is preliminary data.</text>
</comment>
<evidence type="ECO:0000259" key="6">
    <source>
        <dbReference type="PROSITE" id="PS51998"/>
    </source>
</evidence>
<comment type="subcellular location">
    <subcellularLocation>
        <location evidence="1">Cytoplasm</location>
    </subcellularLocation>
</comment>
<evidence type="ECO:0000313" key="7">
    <source>
        <dbReference type="EMBL" id="KAH0511337.1"/>
    </source>
</evidence>
<dbReference type="EMBL" id="JAATJU010022200">
    <property type="protein sequence ID" value="KAH0511337.1"/>
    <property type="molecule type" value="Genomic_DNA"/>
</dbReference>
<dbReference type="AlphaFoldDB" id="A0A8J6GJ97"/>
<organism evidence="7 8">
    <name type="scientific">Microtus ochrogaster</name>
    <name type="common">Prairie vole</name>
    <dbReference type="NCBI Taxonomy" id="79684"/>
    <lineage>
        <taxon>Eukaryota</taxon>
        <taxon>Metazoa</taxon>
        <taxon>Chordata</taxon>
        <taxon>Craniata</taxon>
        <taxon>Vertebrata</taxon>
        <taxon>Euteleostomi</taxon>
        <taxon>Mammalia</taxon>
        <taxon>Eutheria</taxon>
        <taxon>Euarchontoglires</taxon>
        <taxon>Glires</taxon>
        <taxon>Rodentia</taxon>
        <taxon>Myomorpha</taxon>
        <taxon>Muroidea</taxon>
        <taxon>Cricetidae</taxon>
        <taxon>Arvicolinae</taxon>
        <taxon>Microtus</taxon>
    </lineage>
</organism>
<dbReference type="Pfam" id="PF23040">
    <property type="entry name" value="PH_SSH1-like_1st"/>
    <property type="match status" value="1"/>
</dbReference>
<evidence type="ECO:0000256" key="3">
    <source>
        <dbReference type="ARBA" id="ARBA00022490"/>
    </source>
</evidence>
<dbReference type="Pfam" id="PF08766">
    <property type="entry name" value="DEK_C"/>
    <property type="match status" value="1"/>
</dbReference>
<evidence type="ECO:0000256" key="2">
    <source>
        <dbReference type="ARBA" id="ARBA00013081"/>
    </source>
</evidence>
<dbReference type="GO" id="GO:0005737">
    <property type="term" value="C:cytoplasm"/>
    <property type="evidence" value="ECO:0007669"/>
    <property type="project" value="UniProtKB-SubCell"/>
</dbReference>
<dbReference type="InterPro" id="IPR014876">
    <property type="entry name" value="DEK_C"/>
</dbReference>
<evidence type="ECO:0000256" key="5">
    <source>
        <dbReference type="SAM" id="MobiDB-lite"/>
    </source>
</evidence>
<dbReference type="PROSITE" id="PS51998">
    <property type="entry name" value="DEK_C"/>
    <property type="match status" value="1"/>
</dbReference>
<protein>
    <recommendedName>
        <fullName evidence="2">protein-serine/threonine phosphatase</fullName>
        <ecNumber evidence="2">3.1.3.16</ecNumber>
    </recommendedName>
</protein>
<keyword evidence="3" id="KW-0963">Cytoplasm</keyword>
<feature type="compositionally biased region" description="Polar residues" evidence="5">
    <location>
        <begin position="28"/>
        <end position="40"/>
    </location>
</feature>
<dbReference type="GO" id="GO:0003779">
    <property type="term" value="F:actin binding"/>
    <property type="evidence" value="ECO:0007669"/>
    <property type="project" value="InterPro"/>
</dbReference>
<dbReference type="InterPro" id="IPR043588">
    <property type="entry name" value="SSH-N"/>
</dbReference>
<dbReference type="Proteomes" id="UP000710432">
    <property type="component" value="Unassembled WGS sequence"/>
</dbReference>
<accession>A0A8J6GJ97</accession>
<dbReference type="InterPro" id="IPR043587">
    <property type="entry name" value="Phosphatase_SSH-like"/>
</dbReference>
<dbReference type="GO" id="GO:0004722">
    <property type="term" value="F:protein serine/threonine phosphatase activity"/>
    <property type="evidence" value="ECO:0007669"/>
    <property type="project" value="UniProtKB-EC"/>
</dbReference>
<reference evidence="7" key="1">
    <citation type="submission" date="2020-03" db="EMBL/GenBank/DDBJ databases">
        <title>Studies in the Genomics of Life Span.</title>
        <authorList>
            <person name="Glass D."/>
        </authorList>
    </citation>
    <scope>NUCLEOTIDE SEQUENCE</scope>
    <source>
        <strain evidence="7">LTLLF</strain>
        <tissue evidence="7">Muscle</tissue>
    </source>
</reference>
<dbReference type="PANTHER" id="PTHR45864:SF3">
    <property type="entry name" value="PROTEIN PHOSPHATASE SLINGSHOT HOMOLOG 2"/>
    <property type="match status" value="1"/>
</dbReference>
<evidence type="ECO:0000256" key="1">
    <source>
        <dbReference type="ARBA" id="ARBA00004496"/>
    </source>
</evidence>
<name>A0A8J6GJ97_MICOH</name>
<comment type="catalytic activity">
    <reaction evidence="4">
        <text>O-phospho-L-threonyl-[protein] + H2O = L-threonyl-[protein] + phosphate</text>
        <dbReference type="Rhea" id="RHEA:47004"/>
        <dbReference type="Rhea" id="RHEA-COMP:11060"/>
        <dbReference type="Rhea" id="RHEA-COMP:11605"/>
        <dbReference type="ChEBI" id="CHEBI:15377"/>
        <dbReference type="ChEBI" id="CHEBI:30013"/>
        <dbReference type="ChEBI" id="CHEBI:43474"/>
        <dbReference type="ChEBI" id="CHEBI:61977"/>
        <dbReference type="EC" id="3.1.3.16"/>
    </reaction>
</comment>
<dbReference type="CDD" id="cd11652">
    <property type="entry name" value="SSH-N"/>
    <property type="match status" value="1"/>
</dbReference>